<dbReference type="EMBL" id="CAJNOK010004973">
    <property type="protein sequence ID" value="CAF0956109.1"/>
    <property type="molecule type" value="Genomic_DNA"/>
</dbReference>
<dbReference type="Gene3D" id="3.90.176.10">
    <property type="entry name" value="Toxin ADP-ribosyltransferase, Chain A, domain 1"/>
    <property type="match status" value="1"/>
</dbReference>
<evidence type="ECO:0000313" key="3">
    <source>
        <dbReference type="EMBL" id="CAF3729316.1"/>
    </source>
</evidence>
<dbReference type="OrthoDB" id="10049946at2759"/>
<evidence type="ECO:0008006" key="6">
    <source>
        <dbReference type="Google" id="ProtNLM"/>
    </source>
</evidence>
<dbReference type="EMBL" id="CAJOBC010007069">
    <property type="protein sequence ID" value="CAF3920229.1"/>
    <property type="molecule type" value="Genomic_DNA"/>
</dbReference>
<name>A0A814T451_9BILA</name>
<evidence type="ECO:0000313" key="2">
    <source>
        <dbReference type="EMBL" id="CAF1156788.1"/>
    </source>
</evidence>
<evidence type="ECO:0000313" key="5">
    <source>
        <dbReference type="Proteomes" id="UP000663829"/>
    </source>
</evidence>
<dbReference type="Proteomes" id="UP000682733">
    <property type="component" value="Unassembled WGS sequence"/>
</dbReference>
<accession>A0A814T451</accession>
<dbReference type="Proteomes" id="UP000663829">
    <property type="component" value="Unassembled WGS sequence"/>
</dbReference>
<dbReference type="Proteomes" id="UP000681722">
    <property type="component" value="Unassembled WGS sequence"/>
</dbReference>
<comment type="caution">
    <text evidence="2">The sequence shown here is derived from an EMBL/GenBank/DDBJ whole genome shotgun (WGS) entry which is preliminary data.</text>
</comment>
<gene>
    <name evidence="2" type="ORF">GPM918_LOCUS21468</name>
    <name evidence="1" type="ORF">OVA965_LOCUS12391</name>
    <name evidence="4" type="ORF">SRO942_LOCUS21465</name>
    <name evidence="3" type="ORF">TMI583_LOCUS12397</name>
</gene>
<evidence type="ECO:0000313" key="4">
    <source>
        <dbReference type="EMBL" id="CAF3920229.1"/>
    </source>
</evidence>
<proteinExistence type="predicted"/>
<sequence>MAILQTTNDSTAWSAPFVTTQRPDQLRQSEEELEEFRIIWLDNDLNDKEKSVHIQIGLQTYVQTINQYRSIEQCYNDIRQMTKEKIFLIISGFLPPEKYLSDINRLQQVLCVYLFNSSSEEFPWIKQYRKLSEIDNISCLDERIRDDVGKYSNLFKSLEIDATKKPMKNLNIESRLFILHQLLTEVLLRLPKTEQSKTDFIEFCRGYFQNNQFMLQKVELVDNTYPHVTPIEWYTSPLFLLSSVVNKTCRTENIRLMFKVRIFMRDLYDQLKGLHQQMVDTITSPLTVFRGMIMMEEELKKLQNNIGGFVLTNSFLSTTHERDVAIAFSGEGKVPLGYVSVVFKIEIDAERNKSKPFGYLREETANKDEDEILLSIGMIFKCTAYRYEQ</sequence>
<feature type="non-terminal residue" evidence="2">
    <location>
        <position position="389"/>
    </location>
</feature>
<keyword evidence="5" id="KW-1185">Reference proteome</keyword>
<organism evidence="2 5">
    <name type="scientific">Didymodactylos carnosus</name>
    <dbReference type="NCBI Taxonomy" id="1234261"/>
    <lineage>
        <taxon>Eukaryota</taxon>
        <taxon>Metazoa</taxon>
        <taxon>Spiralia</taxon>
        <taxon>Gnathifera</taxon>
        <taxon>Rotifera</taxon>
        <taxon>Eurotatoria</taxon>
        <taxon>Bdelloidea</taxon>
        <taxon>Philodinida</taxon>
        <taxon>Philodinidae</taxon>
        <taxon>Didymodactylos</taxon>
    </lineage>
</organism>
<reference evidence="2" key="1">
    <citation type="submission" date="2021-02" db="EMBL/GenBank/DDBJ databases">
        <authorList>
            <person name="Nowell W R."/>
        </authorList>
    </citation>
    <scope>NUCLEOTIDE SEQUENCE</scope>
</reference>
<dbReference type="AlphaFoldDB" id="A0A814T451"/>
<dbReference type="SUPFAM" id="SSF56399">
    <property type="entry name" value="ADP-ribosylation"/>
    <property type="match status" value="1"/>
</dbReference>
<evidence type="ECO:0000313" key="1">
    <source>
        <dbReference type="EMBL" id="CAF0956109.1"/>
    </source>
</evidence>
<protein>
    <recommendedName>
        <fullName evidence="6">Mono(ADP-ribosyl)transferase</fullName>
    </recommendedName>
</protein>
<dbReference type="EMBL" id="CAJNOQ010007070">
    <property type="protein sequence ID" value="CAF1156788.1"/>
    <property type="molecule type" value="Genomic_DNA"/>
</dbReference>
<dbReference type="Proteomes" id="UP000677228">
    <property type="component" value="Unassembled WGS sequence"/>
</dbReference>
<dbReference type="EMBL" id="CAJOBA010004979">
    <property type="protein sequence ID" value="CAF3729316.1"/>
    <property type="molecule type" value="Genomic_DNA"/>
</dbReference>